<dbReference type="RefSeq" id="WP_126505521.1">
    <property type="nucleotide sequence ID" value="NZ_RXNV01000003.1"/>
</dbReference>
<dbReference type="EMBL" id="RXNV01000003">
    <property type="protein sequence ID" value="RTR32615.1"/>
    <property type="molecule type" value="Genomic_DNA"/>
</dbReference>
<dbReference type="AlphaFoldDB" id="A0A3S0KR62"/>
<evidence type="ECO:0000313" key="3">
    <source>
        <dbReference type="Proteomes" id="UP000282060"/>
    </source>
</evidence>
<comment type="caution">
    <text evidence="2">The sequence shown here is derived from an EMBL/GenBank/DDBJ whole genome shotgun (WGS) entry which is preliminary data.</text>
</comment>
<dbReference type="Gene3D" id="1.10.150.20">
    <property type="entry name" value="5' to 3' exonuclease, C-terminal subdomain"/>
    <property type="match status" value="1"/>
</dbReference>
<evidence type="ECO:0000259" key="1">
    <source>
        <dbReference type="Pfam" id="PF04994"/>
    </source>
</evidence>
<feature type="domain" description="TfoX C-terminal" evidence="1">
    <location>
        <begin position="3"/>
        <end position="76"/>
    </location>
</feature>
<sequence length="89" mass="9895">MQVENLPGLGPKSAKWLNEINIFTREDLITSAPVTIMVRLERAGITPGLNMLYALVGAIEGIHWQEVARTRKAELVLALDAARELEKLE</sequence>
<evidence type="ECO:0000313" key="2">
    <source>
        <dbReference type="EMBL" id="RTR32615.1"/>
    </source>
</evidence>
<protein>
    <submittedName>
        <fullName evidence="2">Competence-specific regulator</fullName>
    </submittedName>
</protein>
<keyword evidence="3" id="KW-1185">Reference proteome</keyword>
<accession>A0A3S0KR62</accession>
<organism evidence="2 3">
    <name type="scientific">Shewanella atlantica</name>
    <dbReference type="NCBI Taxonomy" id="271099"/>
    <lineage>
        <taxon>Bacteria</taxon>
        <taxon>Pseudomonadati</taxon>
        <taxon>Pseudomonadota</taxon>
        <taxon>Gammaproteobacteria</taxon>
        <taxon>Alteromonadales</taxon>
        <taxon>Shewanellaceae</taxon>
        <taxon>Shewanella</taxon>
    </lineage>
</organism>
<reference evidence="2 3" key="1">
    <citation type="submission" date="2018-12" db="EMBL/GenBank/DDBJ databases">
        <authorList>
            <person name="Yu L."/>
        </authorList>
    </citation>
    <scope>NUCLEOTIDE SEQUENCE [LARGE SCALE GENOMIC DNA]</scope>
    <source>
        <strain evidence="2 3">HAW-EB5</strain>
    </source>
</reference>
<dbReference type="Proteomes" id="UP000282060">
    <property type="component" value="Unassembled WGS sequence"/>
</dbReference>
<dbReference type="PANTHER" id="PTHR36121:SF1">
    <property type="entry name" value="PROTEIN SXY"/>
    <property type="match status" value="1"/>
</dbReference>
<proteinExistence type="predicted"/>
<dbReference type="InterPro" id="IPR007077">
    <property type="entry name" value="TfoX_C"/>
</dbReference>
<name>A0A3S0KR62_9GAMM</name>
<dbReference type="InterPro" id="IPR047525">
    <property type="entry name" value="TfoX-like"/>
</dbReference>
<dbReference type="Pfam" id="PF04994">
    <property type="entry name" value="TfoX_C"/>
    <property type="match status" value="1"/>
</dbReference>
<dbReference type="PANTHER" id="PTHR36121">
    <property type="entry name" value="PROTEIN SXY"/>
    <property type="match status" value="1"/>
</dbReference>
<dbReference type="OrthoDB" id="7067520at2"/>
<gene>
    <name evidence="2" type="ORF">EKG39_09555</name>
</gene>